<accession>C3X1S8</accession>
<reference evidence="1" key="1">
    <citation type="submission" date="2011-10" db="EMBL/GenBank/DDBJ databases">
        <title>The Genome Sequence of Oxalobacter formigenes HOxBLS.</title>
        <authorList>
            <consortium name="The Broad Institute Genome Sequencing Platform"/>
            <person name="Earl A."/>
            <person name="Ward D."/>
            <person name="Feldgarden M."/>
            <person name="Gevers D."/>
            <person name="Allison M.J."/>
            <person name="Humphrey S."/>
            <person name="Young S.K."/>
            <person name="Zeng Q."/>
            <person name="Gargeya S."/>
            <person name="Fitzgerald M."/>
            <person name="Haas B."/>
            <person name="Abouelleil A."/>
            <person name="Alvarado L."/>
            <person name="Arachchi H.M."/>
            <person name="Berlin A."/>
            <person name="Brown A."/>
            <person name="Chapman S.B."/>
            <person name="Chen Z."/>
            <person name="Dunbar C."/>
            <person name="Freedman E."/>
            <person name="Gearin G."/>
            <person name="Goldberg J."/>
            <person name="Griggs A."/>
            <person name="Gujja S."/>
            <person name="Heiman D."/>
            <person name="Howarth C."/>
            <person name="Larson L."/>
            <person name="Lui A."/>
            <person name="MacDonald P.J.P."/>
            <person name="Montmayeur A."/>
            <person name="Murphy C."/>
            <person name="Neiman D."/>
            <person name="Pearson M."/>
            <person name="Priest M."/>
            <person name="Roberts A."/>
            <person name="Saif S."/>
            <person name="Shea T."/>
            <person name="Shenoy N."/>
            <person name="Sisk P."/>
            <person name="Stolte C."/>
            <person name="Sykes S."/>
            <person name="Wortman J."/>
            <person name="Nusbaum C."/>
            <person name="Birren B."/>
        </authorList>
    </citation>
    <scope>NUCLEOTIDE SEQUENCE [LARGE SCALE GENOMIC DNA]</scope>
    <source>
        <strain evidence="1">HOxBLS</strain>
    </source>
</reference>
<evidence type="ECO:0000313" key="1">
    <source>
        <dbReference type="EMBL" id="EEO27164.1"/>
    </source>
</evidence>
<dbReference type="Pfam" id="PF06356">
    <property type="entry name" value="DUF1064"/>
    <property type="match status" value="1"/>
</dbReference>
<dbReference type="Gene3D" id="3.40.91.30">
    <property type="match status" value="1"/>
</dbReference>
<evidence type="ECO:0000313" key="2">
    <source>
        <dbReference type="Proteomes" id="UP000003973"/>
    </source>
</evidence>
<sequence>MKPSILALGRLKTGQMNKTEAEYAEHLELLKRTGIIAWYRFECMKFRLANNTFYTPDFAVMRSDGHLEMHEVKGFWRDDAKVKIKVAADQYPIAFMAVRKKTRREGLGWNVERF</sequence>
<dbReference type="HOGENOM" id="CLU_137341_0_0_4"/>
<protein>
    <recommendedName>
        <fullName evidence="3">DUF1064 domain-containing protein</fullName>
    </recommendedName>
</protein>
<dbReference type="AlphaFoldDB" id="C3X1S8"/>
<proteinExistence type="predicted"/>
<dbReference type="InterPro" id="IPR009414">
    <property type="entry name" value="DUF1064"/>
</dbReference>
<dbReference type="Proteomes" id="UP000003973">
    <property type="component" value="Unassembled WGS sequence"/>
</dbReference>
<comment type="caution">
    <text evidence="1">The sequence shown here is derived from an EMBL/GenBank/DDBJ whole genome shotgun (WGS) entry which is preliminary data.</text>
</comment>
<gene>
    <name evidence="1" type="ORF">OFAG_00317</name>
</gene>
<dbReference type="eggNOG" id="ENOG5032JMZ">
    <property type="taxonomic scope" value="Bacteria"/>
</dbReference>
<dbReference type="EMBL" id="ACDP02000029">
    <property type="protein sequence ID" value="EEO27164.1"/>
    <property type="molecule type" value="Genomic_DNA"/>
</dbReference>
<keyword evidence="2" id="KW-1185">Reference proteome</keyword>
<dbReference type="RefSeq" id="WP_005876034.1">
    <property type="nucleotide sequence ID" value="NZ_CABMNL010000001.1"/>
</dbReference>
<evidence type="ECO:0008006" key="3">
    <source>
        <dbReference type="Google" id="ProtNLM"/>
    </source>
</evidence>
<name>C3X1S8_9BURK</name>
<organism evidence="1 2">
    <name type="scientific">Oxalobacter paraformigenes</name>
    <dbReference type="NCBI Taxonomy" id="556268"/>
    <lineage>
        <taxon>Bacteria</taxon>
        <taxon>Pseudomonadati</taxon>
        <taxon>Pseudomonadota</taxon>
        <taxon>Betaproteobacteria</taxon>
        <taxon>Burkholderiales</taxon>
        <taxon>Oxalobacteraceae</taxon>
        <taxon>Oxalobacter</taxon>
    </lineage>
</organism>